<keyword evidence="4 11" id="KW-0963">Cytoplasm</keyword>
<dbReference type="EC" id="6.1.1.14" evidence="11"/>
<dbReference type="Pfam" id="PF02092">
    <property type="entry name" value="tRNA_synt_2f"/>
    <property type="match status" value="1"/>
</dbReference>
<dbReference type="GO" id="GO:0006420">
    <property type="term" value="P:arginyl-tRNA aminoacylation"/>
    <property type="evidence" value="ECO:0007669"/>
    <property type="project" value="InterPro"/>
</dbReference>
<name>A0A0Q9Z0J0_9GAMM</name>
<dbReference type="InterPro" id="IPR015944">
    <property type="entry name" value="Gly-tRNA-synth_bsu"/>
</dbReference>
<comment type="subunit">
    <text evidence="3 11">Tetramer of two alpha and two beta subunits.</text>
</comment>
<sequence>MPNTGLATLLIEIGTEELPPHHLSKLSGTFSKVLAQGLTDAGITYSKVEHFVTPRRISARLQDVPATQPQRLVQKRGPAIANAYDASGNPTPAALGFAKSCKVSIEQLKVLESPQGSWLVFEQQEGGMPLEHILPAIIEKAINEIPAKKRMRWGDNTLEFLRPIHWLTIVHGSNGLPIKVMGINATQHTHGHRVHAPQAILINNADEYLPILRDAKVIADFEERKQIIKNTIEFLGKNHGGNTVIEPELLDEVNGLVEWPVTLSAEFNKAFLEVPQEALISSMQNHQKCFAIKNPSGKLLNTFVLVSNTEAIPPDNIRIGNERVMQARLADAKFFYDQDRKHPLNSRLEGLKNMIFQKKLGTLYDKSQRISKLAGHIAKLIDASPRLCETAGKLCKADLLTEMVFEFPELQGIMGNYYARNDGEPIEVCTAIQESYLPRFAKDSLPESPTGICVALADRLDTLIGIFGIGQLPSGDKDPFGLRRQALAILRILIEKKLPLDLEELCQIARHGYGGLFDEEVVQQVLNFCFERFKAWYQEQGISPQTIEAVMANRLTEPYDCSQRILAISHFQTLPQAEHLASANKRVRNILQKSNILFNLQQLPPINQDLLAEPAEKDLFLAIEALKGQTAPLISEGQYQEALVELANLQQVVDNFFTQVMVMCEDDDLRNNRIRLLGHLSALFMQIADISKLAL</sequence>
<comment type="similarity">
    <text evidence="2 11">Belongs to the class-II aminoacyl-tRNA synthetase family.</text>
</comment>
<protein>
    <recommendedName>
        <fullName evidence="11">Glycine--tRNA ligase beta subunit</fullName>
        <ecNumber evidence="11">6.1.1.14</ecNumber>
    </recommendedName>
    <alternativeName>
        <fullName evidence="11">Glycyl-tRNA synthetase beta subunit</fullName>
        <shortName evidence="11">GlyRS</shortName>
    </alternativeName>
</protein>
<dbReference type="GO" id="GO:0004820">
    <property type="term" value="F:glycine-tRNA ligase activity"/>
    <property type="evidence" value="ECO:0007669"/>
    <property type="project" value="UniProtKB-UniRule"/>
</dbReference>
<organism evidence="13">
    <name type="scientific">Candidatus Berkiella aquae</name>
    <dbReference type="NCBI Taxonomy" id="295108"/>
    <lineage>
        <taxon>Bacteria</taxon>
        <taxon>Pseudomonadati</taxon>
        <taxon>Pseudomonadota</taxon>
        <taxon>Gammaproteobacteria</taxon>
        <taxon>Candidatus Berkiellales</taxon>
        <taxon>Candidatus Berkiellaceae</taxon>
        <taxon>Candidatus Berkiella</taxon>
    </lineage>
</organism>
<reference evidence="14" key="3">
    <citation type="submission" date="2021-06" db="EMBL/GenBank/DDBJ databases">
        <title>Genomic Description and Analysis of Intracellular Bacteria, Candidatus Berkiella cookevillensis and Candidatus Berkiella aquae.</title>
        <authorList>
            <person name="Kidane D.T."/>
            <person name="Mehari Y.T."/>
            <person name="Rice F.C."/>
            <person name="Arivett B.A."/>
            <person name="Farone A.L."/>
            <person name="Berk S.G."/>
            <person name="Farone M.B."/>
        </authorList>
    </citation>
    <scope>NUCLEOTIDE SEQUENCE</scope>
    <source>
        <strain evidence="14">HT99</strain>
    </source>
</reference>
<keyword evidence="5 11" id="KW-0436">Ligase</keyword>
<dbReference type="OrthoDB" id="9775440at2"/>
<dbReference type="EMBL" id="LKAJ01000002">
    <property type="protein sequence ID" value="KRG22024.1"/>
    <property type="molecule type" value="Genomic_DNA"/>
</dbReference>
<evidence type="ECO:0000313" key="14">
    <source>
        <dbReference type="EMBL" id="MCS5709806.1"/>
    </source>
</evidence>
<keyword evidence="9 11" id="KW-0030">Aminoacyl-tRNA synthetase</keyword>
<dbReference type="PANTHER" id="PTHR30075:SF2">
    <property type="entry name" value="GLYCINE--TRNA LIGASE, CHLOROPLASTIC_MITOCHONDRIAL 2"/>
    <property type="match status" value="1"/>
</dbReference>
<keyword evidence="6 11" id="KW-0547">Nucleotide-binding</keyword>
<evidence type="ECO:0000256" key="3">
    <source>
        <dbReference type="ARBA" id="ARBA00011209"/>
    </source>
</evidence>
<dbReference type="Pfam" id="PF05746">
    <property type="entry name" value="DALR_1"/>
    <property type="match status" value="1"/>
</dbReference>
<evidence type="ECO:0000259" key="12">
    <source>
        <dbReference type="Pfam" id="PF05746"/>
    </source>
</evidence>
<dbReference type="SUPFAM" id="SSF109604">
    <property type="entry name" value="HD-domain/PDEase-like"/>
    <property type="match status" value="1"/>
</dbReference>
<dbReference type="PATRIC" id="fig|1590043.3.peg.444"/>
<evidence type="ECO:0000256" key="10">
    <source>
        <dbReference type="ARBA" id="ARBA00047937"/>
    </source>
</evidence>
<evidence type="ECO:0000256" key="11">
    <source>
        <dbReference type="HAMAP-Rule" id="MF_00255"/>
    </source>
</evidence>
<comment type="subcellular location">
    <subcellularLocation>
        <location evidence="1 11">Cytoplasm</location>
    </subcellularLocation>
</comment>
<accession>A0A0Q9Z0J0</accession>
<evidence type="ECO:0000256" key="2">
    <source>
        <dbReference type="ARBA" id="ARBA00008226"/>
    </source>
</evidence>
<comment type="caution">
    <text evidence="13">The sequence shown here is derived from an EMBL/GenBank/DDBJ whole genome shotgun (WGS) entry which is preliminary data.</text>
</comment>
<dbReference type="PANTHER" id="PTHR30075">
    <property type="entry name" value="GLYCYL-TRNA SYNTHETASE"/>
    <property type="match status" value="1"/>
</dbReference>
<evidence type="ECO:0000256" key="1">
    <source>
        <dbReference type="ARBA" id="ARBA00004496"/>
    </source>
</evidence>
<dbReference type="RefSeq" id="WP_075065096.1">
    <property type="nucleotide sequence ID" value="NZ_LKAJ02000001.1"/>
</dbReference>
<dbReference type="STRING" id="295108.HT99x_00441"/>
<dbReference type="PRINTS" id="PR01045">
    <property type="entry name" value="TRNASYNTHGB"/>
</dbReference>
<feature type="domain" description="DALR anticodon binding" evidence="12">
    <location>
        <begin position="583"/>
        <end position="683"/>
    </location>
</feature>
<keyword evidence="7 11" id="KW-0067">ATP-binding</keyword>
<evidence type="ECO:0000313" key="15">
    <source>
        <dbReference type="Proteomes" id="UP000051497"/>
    </source>
</evidence>
<evidence type="ECO:0000256" key="7">
    <source>
        <dbReference type="ARBA" id="ARBA00022840"/>
    </source>
</evidence>
<gene>
    <name evidence="11 13" type="primary">glyS</name>
    <name evidence="14" type="ORF">HT99x_000040</name>
    <name evidence="13" type="ORF">HT99x_00441</name>
</gene>
<comment type="catalytic activity">
    <reaction evidence="10 11">
        <text>tRNA(Gly) + glycine + ATP = glycyl-tRNA(Gly) + AMP + diphosphate</text>
        <dbReference type="Rhea" id="RHEA:16013"/>
        <dbReference type="Rhea" id="RHEA-COMP:9664"/>
        <dbReference type="Rhea" id="RHEA-COMP:9683"/>
        <dbReference type="ChEBI" id="CHEBI:30616"/>
        <dbReference type="ChEBI" id="CHEBI:33019"/>
        <dbReference type="ChEBI" id="CHEBI:57305"/>
        <dbReference type="ChEBI" id="CHEBI:78442"/>
        <dbReference type="ChEBI" id="CHEBI:78522"/>
        <dbReference type="ChEBI" id="CHEBI:456215"/>
        <dbReference type="EC" id="6.1.1.14"/>
    </reaction>
</comment>
<evidence type="ECO:0000313" key="13">
    <source>
        <dbReference type="EMBL" id="KRG22024.1"/>
    </source>
</evidence>
<dbReference type="NCBIfam" id="TIGR00211">
    <property type="entry name" value="glyS"/>
    <property type="match status" value="1"/>
</dbReference>
<keyword evidence="8 11" id="KW-0648">Protein biosynthesis</keyword>
<dbReference type="GO" id="GO:0004814">
    <property type="term" value="F:arginine-tRNA ligase activity"/>
    <property type="evidence" value="ECO:0007669"/>
    <property type="project" value="InterPro"/>
</dbReference>
<dbReference type="GO" id="GO:0005524">
    <property type="term" value="F:ATP binding"/>
    <property type="evidence" value="ECO:0007669"/>
    <property type="project" value="UniProtKB-UniRule"/>
</dbReference>
<dbReference type="HAMAP" id="MF_00255">
    <property type="entry name" value="Gly_tRNA_synth_beta"/>
    <property type="match status" value="1"/>
</dbReference>
<dbReference type="Proteomes" id="UP000051497">
    <property type="component" value="Unassembled WGS sequence"/>
</dbReference>
<evidence type="ECO:0000256" key="9">
    <source>
        <dbReference type="ARBA" id="ARBA00023146"/>
    </source>
</evidence>
<evidence type="ECO:0000256" key="4">
    <source>
        <dbReference type="ARBA" id="ARBA00022490"/>
    </source>
</evidence>
<dbReference type="InterPro" id="IPR006194">
    <property type="entry name" value="Gly-tRNA-synth_heterodimer"/>
</dbReference>
<dbReference type="GO" id="GO:0006426">
    <property type="term" value="P:glycyl-tRNA aminoacylation"/>
    <property type="evidence" value="ECO:0007669"/>
    <property type="project" value="UniProtKB-UniRule"/>
</dbReference>
<reference evidence="14" key="2">
    <citation type="journal article" date="2016" name="Genome Announc.">
        <title>Draft Genome Sequences of Two Novel Amoeba-Resistant Intranuclear Bacteria, 'Candidatus Berkiella cookevillensis' and 'Candidatus Berkiella aquae'.</title>
        <authorList>
            <person name="Mehari Y.T."/>
            <person name="Arivett B.A."/>
            <person name="Farone A.L."/>
            <person name="Gunderson J.H."/>
            <person name="Farone M.B."/>
        </authorList>
    </citation>
    <scope>NUCLEOTIDE SEQUENCE</scope>
    <source>
        <strain evidence="14">HT99</strain>
    </source>
</reference>
<dbReference type="InterPro" id="IPR008909">
    <property type="entry name" value="DALR_anticod-bd"/>
</dbReference>
<reference evidence="13" key="1">
    <citation type="submission" date="2015-09" db="EMBL/GenBank/DDBJ databases">
        <title>Draft Genome Sequences of Two Novel Amoeba-resistant Intranuclear Bacteria, Candidatus Berkiella cookevillensis and Candidatus Berkiella aquae.</title>
        <authorList>
            <person name="Mehari Y.T."/>
            <person name="Arivett B.A."/>
            <person name="Farone A.L."/>
            <person name="Gunderson J.H."/>
            <person name="Farone M.B."/>
        </authorList>
    </citation>
    <scope>NUCLEOTIDE SEQUENCE [LARGE SCALE GENOMIC DNA]</scope>
    <source>
        <strain evidence="13">HT99</strain>
    </source>
</reference>
<evidence type="ECO:0000256" key="5">
    <source>
        <dbReference type="ARBA" id="ARBA00022598"/>
    </source>
</evidence>
<proteinExistence type="inferred from homology"/>
<evidence type="ECO:0000256" key="8">
    <source>
        <dbReference type="ARBA" id="ARBA00022917"/>
    </source>
</evidence>
<dbReference type="PROSITE" id="PS50861">
    <property type="entry name" value="AA_TRNA_LIGASE_II_GLYAB"/>
    <property type="match status" value="1"/>
</dbReference>
<evidence type="ECO:0000256" key="6">
    <source>
        <dbReference type="ARBA" id="ARBA00022741"/>
    </source>
</evidence>
<dbReference type="AlphaFoldDB" id="A0A0Q9Z0J0"/>
<dbReference type="EMBL" id="LKAJ02000001">
    <property type="protein sequence ID" value="MCS5709806.1"/>
    <property type="molecule type" value="Genomic_DNA"/>
</dbReference>
<dbReference type="GO" id="GO:0005829">
    <property type="term" value="C:cytosol"/>
    <property type="evidence" value="ECO:0007669"/>
    <property type="project" value="TreeGrafter"/>
</dbReference>
<keyword evidence="15" id="KW-1185">Reference proteome</keyword>